<dbReference type="InterPro" id="IPR024983">
    <property type="entry name" value="CHAT_dom"/>
</dbReference>
<dbReference type="Pfam" id="PF07721">
    <property type="entry name" value="TPR_4"/>
    <property type="match status" value="1"/>
</dbReference>
<dbReference type="PANTHER" id="PTHR45641:SF19">
    <property type="entry name" value="NEPHROCYSTIN-3"/>
    <property type="match status" value="1"/>
</dbReference>
<dbReference type="KEGG" id="hoh:Hoch_1262"/>
<feature type="domain" description="CHAT" evidence="5">
    <location>
        <begin position="130"/>
        <end position="354"/>
    </location>
</feature>
<dbReference type="SMART" id="SM00028">
    <property type="entry name" value="TPR"/>
    <property type="match status" value="11"/>
</dbReference>
<dbReference type="HOGENOM" id="CLU_004034_0_0_7"/>
<accession>D0LTC7</accession>
<dbReference type="InterPro" id="IPR011990">
    <property type="entry name" value="TPR-like_helical_dom_sf"/>
</dbReference>
<dbReference type="SUPFAM" id="SSF52540">
    <property type="entry name" value="P-loop containing nucleoside triphosphate hydrolases"/>
    <property type="match status" value="1"/>
</dbReference>
<dbReference type="Proteomes" id="UP000001880">
    <property type="component" value="Chromosome"/>
</dbReference>
<name>D0LTC7_HALO1</name>
<dbReference type="Pfam" id="PF13374">
    <property type="entry name" value="TPR_10"/>
    <property type="match status" value="1"/>
</dbReference>
<feature type="region of interest" description="Disordered" evidence="4">
    <location>
        <begin position="613"/>
        <end position="632"/>
    </location>
</feature>
<dbReference type="PROSITE" id="PS50005">
    <property type="entry name" value="TPR"/>
    <property type="match status" value="1"/>
</dbReference>
<feature type="compositionally biased region" description="Low complexity" evidence="4">
    <location>
        <begin position="623"/>
        <end position="632"/>
    </location>
</feature>
<proteinExistence type="predicted"/>
<dbReference type="eggNOG" id="COG4995">
    <property type="taxonomic scope" value="Bacteria"/>
</dbReference>
<dbReference type="Gene3D" id="3.40.50.300">
    <property type="entry name" value="P-loop containing nucleotide triphosphate hydrolases"/>
    <property type="match status" value="1"/>
</dbReference>
<dbReference type="SUPFAM" id="SSF48452">
    <property type="entry name" value="TPR-like"/>
    <property type="match status" value="3"/>
</dbReference>
<evidence type="ECO:0000256" key="1">
    <source>
        <dbReference type="ARBA" id="ARBA00022737"/>
    </source>
</evidence>
<evidence type="ECO:0000256" key="3">
    <source>
        <dbReference type="PROSITE-ProRule" id="PRU00339"/>
    </source>
</evidence>
<organism evidence="7 8">
    <name type="scientific">Haliangium ochraceum (strain DSM 14365 / JCM 11303 / SMP-2)</name>
    <dbReference type="NCBI Taxonomy" id="502025"/>
    <lineage>
        <taxon>Bacteria</taxon>
        <taxon>Pseudomonadati</taxon>
        <taxon>Myxococcota</taxon>
        <taxon>Polyangia</taxon>
        <taxon>Haliangiales</taxon>
        <taxon>Kofleriaceae</taxon>
        <taxon>Haliangium</taxon>
    </lineage>
</organism>
<protein>
    <submittedName>
        <fullName evidence="7">Tetratricopeptide TPR_4</fullName>
    </submittedName>
</protein>
<dbReference type="Pfam" id="PF12770">
    <property type="entry name" value="CHAT"/>
    <property type="match status" value="1"/>
</dbReference>
<dbReference type="eggNOG" id="COG2909">
    <property type="taxonomic scope" value="Bacteria"/>
</dbReference>
<dbReference type="Gene3D" id="1.25.40.10">
    <property type="entry name" value="Tetratricopeptide repeat domain"/>
    <property type="match status" value="3"/>
</dbReference>
<evidence type="ECO:0000313" key="7">
    <source>
        <dbReference type="EMBL" id="ACY13822.1"/>
    </source>
</evidence>
<evidence type="ECO:0000256" key="2">
    <source>
        <dbReference type="ARBA" id="ARBA00022803"/>
    </source>
</evidence>
<evidence type="ECO:0000313" key="8">
    <source>
        <dbReference type="Proteomes" id="UP000001880"/>
    </source>
</evidence>
<dbReference type="STRING" id="502025.Hoch_1262"/>
<dbReference type="InterPro" id="IPR011717">
    <property type="entry name" value="TPR-4"/>
</dbReference>
<dbReference type="Pfam" id="PF13424">
    <property type="entry name" value="TPR_12"/>
    <property type="match status" value="2"/>
</dbReference>
<gene>
    <name evidence="7" type="ordered locus">Hoch_1262</name>
</gene>
<dbReference type="InterPro" id="IPR041617">
    <property type="entry name" value="TPR_MalT"/>
</dbReference>
<feature type="domain" description="MalT-like TPR region" evidence="6">
    <location>
        <begin position="906"/>
        <end position="1098"/>
    </location>
</feature>
<dbReference type="InterPro" id="IPR019734">
    <property type="entry name" value="TPR_rpt"/>
</dbReference>
<dbReference type="PANTHER" id="PTHR45641">
    <property type="entry name" value="TETRATRICOPEPTIDE REPEAT PROTEIN (AFU_ORTHOLOGUE AFUA_6G03870)"/>
    <property type="match status" value="1"/>
</dbReference>
<keyword evidence="2 3" id="KW-0802">TPR repeat</keyword>
<dbReference type="InterPro" id="IPR027417">
    <property type="entry name" value="P-loop_NTPase"/>
</dbReference>
<evidence type="ECO:0000259" key="5">
    <source>
        <dbReference type="Pfam" id="PF12770"/>
    </source>
</evidence>
<dbReference type="RefSeq" id="WP_012826431.1">
    <property type="nucleotide sequence ID" value="NC_013440.1"/>
</dbReference>
<keyword evidence="8" id="KW-1185">Reference proteome</keyword>
<dbReference type="Pfam" id="PF17874">
    <property type="entry name" value="TPR_MalT"/>
    <property type="match status" value="1"/>
</dbReference>
<dbReference type="OrthoDB" id="5488185at2"/>
<keyword evidence="1" id="KW-0677">Repeat</keyword>
<reference evidence="7 8" key="1">
    <citation type="journal article" date="2010" name="Stand. Genomic Sci.">
        <title>Complete genome sequence of Haliangium ochraceum type strain (SMP-2).</title>
        <authorList>
            <consortium name="US DOE Joint Genome Institute (JGI-PGF)"/>
            <person name="Ivanova N."/>
            <person name="Daum C."/>
            <person name="Lang E."/>
            <person name="Abt B."/>
            <person name="Kopitz M."/>
            <person name="Saunders E."/>
            <person name="Lapidus A."/>
            <person name="Lucas S."/>
            <person name="Glavina Del Rio T."/>
            <person name="Nolan M."/>
            <person name="Tice H."/>
            <person name="Copeland A."/>
            <person name="Cheng J.F."/>
            <person name="Chen F."/>
            <person name="Bruce D."/>
            <person name="Goodwin L."/>
            <person name="Pitluck S."/>
            <person name="Mavromatis K."/>
            <person name="Pati A."/>
            <person name="Mikhailova N."/>
            <person name="Chen A."/>
            <person name="Palaniappan K."/>
            <person name="Land M."/>
            <person name="Hauser L."/>
            <person name="Chang Y.J."/>
            <person name="Jeffries C.D."/>
            <person name="Detter J.C."/>
            <person name="Brettin T."/>
            <person name="Rohde M."/>
            <person name="Goker M."/>
            <person name="Bristow J."/>
            <person name="Markowitz V."/>
            <person name="Eisen J.A."/>
            <person name="Hugenholtz P."/>
            <person name="Kyrpides N.C."/>
            <person name="Klenk H.P."/>
        </authorList>
    </citation>
    <scope>NUCLEOTIDE SEQUENCE [LARGE SCALE GENOMIC DNA]</scope>
    <source>
        <strain evidence="8">DSM 14365 / CIP 107738 / JCM 11303 / AJ 13395 / SMP-2</strain>
    </source>
</reference>
<sequence>MIDSQFGASPPSSVVDLSAQADDALLVVWGRQPGRRPRAVTAAVCARIDALAEAVTEAETTRDPEAVERTRGALGRALYEVLDGPERALAQRCQDIAARGARRLALVIRLRSAAVHERAALARHPCVRWRWELLADAHGPLATRRGGVAISVQLGDQSVAAPVALPHGGLRILFMASSPRGVQPVLDYEREEEHVLRAVAPFVKDGRARLRVVEQGSLESLERCLLGRAYDIVHLSGHGELTPAGPRLLMEDNVGGRCDVGPQQLLEVLRRAHDLPALVMISACYSGGSRNGIPSLAAQLVAGGIPTVVGWVQPVRDDLATEAAGDIYQRLCTGKTVAQAVSFARQRLHDTDQKGLPSVPPTHTWGTLQLLTDAASDIHLDAQRPPLSDEPAGSDEAYTYLSEGRVRVLERGFVGRRRELQRLLFILMHGKDGEGERCAGAIILGMKGVGKSCLAARAVQRLAQGLADPSELGQVVLHGALDEFTVLEQFEMQAIRWGDRDAEDILSDAREPLPRRLRRLLAGRWRTRRLVIVLDNFEHNLTPRAEGDALLHPEVAALLDALVPACRTGHAKLLVTTTASFELPASARRSLPVIRLGPFEPSSLRKLWNRSRHDEPGADQARSAGASSTGSAAQLDEPQWMAMCDRLGRNPRVIDWARSLLSGTVPATVEILASSAGLTLSWQAGDLPSADAETQLRGIYLHHLSYQHVLTLVSVDARRLVKRARVFEVAVPKRAFAGLCAGVDVDLDAHLPALQNLGLLEAGELDGVPAYRVSPLVEPFLDVPGPSRWHEVAAEFWEEEGRRDDTSECMQWAWEHSLAAGRQVRADRTGWRLHQRLLRAGSHHKSQSLAERHLAVFPFSAVGHAWLGIAVERSGEPLHGWSHYRRAESLAETVGCQGVSRAELLRTGGEILRGLGRYVEARARLEQAVELDEHSETPDSASLASSLLGLARVLHAQGEFESARVQLERSLVLHTNTHGTVDHPHVTDTLYELAQILRSQGDLDGARDRLERALRKYIARYGTDEHVRVVGVLHALAGVRLRQGDLDGSHSLLERSLALTRSLHGSDVHPLIARALHELGRVRFAQGRLVRGRECLERALDLNLELYRTYEHPDVASVLYELGRCLHVQGELDSAREHLERSLRISQSLYRGKQHPHVAGALHGLGLVLCALGELHGARAHLERALEIGTALHGTDLHFRIAETLHELARVLGAQGDAAGARERFERVLAICAAIYETDHHPQVASSLYELGRVLCMQGEFVGASQRLERSLAISTALYGTEAHMHVAGALHELGRVRHFQGDLRAALDHLGRAQALNTAVYGTEQHLHIAENLYEQGRVYETQDQRRSARERYAQALRIVKSCLGTREHRLAAEIELGLGLCLLQDGSRDEAQPLLSHAATLLAAQSPQHPRLEELRQRFPEALNRAS</sequence>
<evidence type="ECO:0000259" key="6">
    <source>
        <dbReference type="Pfam" id="PF17874"/>
    </source>
</evidence>
<dbReference type="EMBL" id="CP001804">
    <property type="protein sequence ID" value="ACY13822.1"/>
    <property type="molecule type" value="Genomic_DNA"/>
</dbReference>
<feature type="repeat" description="TPR" evidence="3">
    <location>
        <begin position="1116"/>
        <end position="1149"/>
    </location>
</feature>
<evidence type="ECO:0000256" key="4">
    <source>
        <dbReference type="SAM" id="MobiDB-lite"/>
    </source>
</evidence>